<dbReference type="InterPro" id="IPR027417">
    <property type="entry name" value="P-loop_NTPase"/>
</dbReference>
<dbReference type="GO" id="GO:0005524">
    <property type="term" value="F:ATP binding"/>
    <property type="evidence" value="ECO:0007669"/>
    <property type="project" value="UniProtKB-UniRule"/>
</dbReference>
<keyword evidence="3" id="KW-0413">Isomerase</keyword>
<keyword evidence="1 3" id="KW-0547">Nucleotide-binding</keyword>
<dbReference type="InterPro" id="IPR010994">
    <property type="entry name" value="RuvA_2-like"/>
</dbReference>
<accession>A0AA45WM71</accession>
<feature type="domain" description="Helix-hairpin-helix DNA-binding motif class 1" evidence="4">
    <location>
        <begin position="100"/>
        <end position="121"/>
    </location>
</feature>
<dbReference type="Pfam" id="PF13245">
    <property type="entry name" value="AAA_19"/>
    <property type="match status" value="1"/>
</dbReference>
<dbReference type="Pfam" id="PF13538">
    <property type="entry name" value="UvrD_C_2"/>
    <property type="match status" value="1"/>
</dbReference>
<dbReference type="GO" id="GO:0009338">
    <property type="term" value="C:exodeoxyribonuclease V complex"/>
    <property type="evidence" value="ECO:0007669"/>
    <property type="project" value="TreeGrafter"/>
</dbReference>
<evidence type="ECO:0000313" key="6">
    <source>
        <dbReference type="EMBL" id="SMP13679.1"/>
    </source>
</evidence>
<dbReference type="GO" id="GO:0003677">
    <property type="term" value="F:DNA binding"/>
    <property type="evidence" value="ECO:0007669"/>
    <property type="project" value="UniProtKB-UniRule"/>
</dbReference>
<dbReference type="Pfam" id="PF14490">
    <property type="entry name" value="HHH_RecD2"/>
    <property type="match status" value="1"/>
</dbReference>
<evidence type="ECO:0000259" key="5">
    <source>
        <dbReference type="SMART" id="SM00382"/>
    </source>
</evidence>
<dbReference type="InterPro" id="IPR027785">
    <property type="entry name" value="UvrD-like_helicase_C"/>
</dbReference>
<dbReference type="Gene3D" id="2.30.30.940">
    <property type="match status" value="1"/>
</dbReference>
<feature type="domain" description="Helix-hairpin-helix DNA-binding motif class 1" evidence="4">
    <location>
        <begin position="135"/>
        <end position="154"/>
    </location>
</feature>
<keyword evidence="3" id="KW-0378">Hydrolase</keyword>
<keyword evidence="2 3" id="KW-0067">ATP-binding</keyword>
<dbReference type="SUPFAM" id="SSF47781">
    <property type="entry name" value="RuvA domain 2-like"/>
    <property type="match status" value="1"/>
</dbReference>
<dbReference type="InterPro" id="IPR055446">
    <property type="entry name" value="RecD2_N_OB"/>
</dbReference>
<dbReference type="Pfam" id="PF23139">
    <property type="entry name" value="OB_YrrC"/>
    <property type="match status" value="1"/>
</dbReference>
<dbReference type="Proteomes" id="UP001157946">
    <property type="component" value="Unassembled WGS sequence"/>
</dbReference>
<keyword evidence="7" id="KW-1185">Reference proteome</keyword>
<dbReference type="Gene3D" id="1.10.10.2220">
    <property type="match status" value="1"/>
</dbReference>
<dbReference type="Gene3D" id="3.40.50.300">
    <property type="entry name" value="P-loop containing nucleotide triphosphate hydrolases"/>
    <property type="match status" value="2"/>
</dbReference>
<organism evidence="6 7">
    <name type="scientific">Laceyella tengchongensis</name>
    <dbReference type="NCBI Taxonomy" id="574699"/>
    <lineage>
        <taxon>Bacteria</taxon>
        <taxon>Bacillati</taxon>
        <taxon>Bacillota</taxon>
        <taxon>Bacilli</taxon>
        <taxon>Bacillales</taxon>
        <taxon>Thermoactinomycetaceae</taxon>
        <taxon>Laceyella</taxon>
    </lineage>
</organism>
<evidence type="ECO:0000313" key="7">
    <source>
        <dbReference type="Proteomes" id="UP001157946"/>
    </source>
</evidence>
<feature type="domain" description="AAA+ ATPase" evidence="5">
    <location>
        <begin position="356"/>
        <end position="552"/>
    </location>
</feature>
<dbReference type="InterPro" id="IPR003593">
    <property type="entry name" value="AAA+_ATPase"/>
</dbReference>
<dbReference type="EC" id="5.6.2.3" evidence="3"/>
<proteinExistence type="inferred from homology"/>
<dbReference type="GO" id="GO:0043139">
    <property type="term" value="F:5'-3' DNA helicase activity"/>
    <property type="evidence" value="ECO:0007669"/>
    <property type="project" value="UniProtKB-UniRule"/>
</dbReference>
<dbReference type="Pfam" id="PF14520">
    <property type="entry name" value="HHH_5"/>
    <property type="match status" value="1"/>
</dbReference>
<feature type="domain" description="Helix-hairpin-helix DNA-binding motif class 1" evidence="4">
    <location>
        <begin position="199"/>
        <end position="218"/>
    </location>
</feature>
<dbReference type="HAMAP" id="MF_01488">
    <property type="entry name" value="RecD2"/>
    <property type="match status" value="1"/>
</dbReference>
<dbReference type="GO" id="GO:0006310">
    <property type="term" value="P:DNA recombination"/>
    <property type="evidence" value="ECO:0007669"/>
    <property type="project" value="InterPro"/>
</dbReference>
<evidence type="ECO:0000256" key="3">
    <source>
        <dbReference type="HAMAP-Rule" id="MF_01488"/>
    </source>
</evidence>
<evidence type="ECO:0000259" key="4">
    <source>
        <dbReference type="SMART" id="SM00278"/>
    </source>
</evidence>
<dbReference type="NCBIfam" id="TIGR01448">
    <property type="entry name" value="recD_rel"/>
    <property type="match status" value="1"/>
</dbReference>
<keyword evidence="3 6" id="KW-0347">Helicase</keyword>
<dbReference type="InterPro" id="IPR029493">
    <property type="entry name" value="RecD2-like_HHH"/>
</dbReference>
<dbReference type="SMART" id="SM00382">
    <property type="entry name" value="AAA"/>
    <property type="match status" value="1"/>
</dbReference>
<dbReference type="AlphaFoldDB" id="A0AA45WM71"/>
<dbReference type="InterPro" id="IPR006345">
    <property type="entry name" value="RecD2"/>
</dbReference>
<sequence length="754" mass="85627">MEMKQAELELYKDNFIKGSFIQEIFYNEDNGYGVFLMRVSEASDDRVDEEVTVVGHMLRPHEDEVYTCHGEWREHPKFGRQYYAHQVKKEVPRSKEAIVKYLASGLFDGVGKKTAEKIVEHLGSDALDKIAQNPEVLTEIRGISSSKAQRIAEHLYEHQALEQAMVYLYQFGIGATMALKIVQAYKHQTIPILKENPYRLIDDIDGIGFRRADEIAQVQGLDESATERFQAAVLYAIKEASMSQGHVYLTWEQLNAQVNDLLGERADELFPEDARKQGMEKLLDDERLLCEQDRYYMPSLYYAEYGCALRVKQLLEQELDLAFSVADLYRAIGEIEEELGVSYADKQRDAMITALTSPFMILTGGPGTGKTTVIQGICQLYARLREISIDPADYEGTEKPYPIRLVAPTGRAAKRMSETTGLPAMTIHRCLGWKGEFFEHDAEHPISGSLLIVDETSMLDIWLANQLLRALPKGMQVIFVGDQDQLPSVGPGQVLHHLLQVQAIPRVELNEIFRQAEGSSIIRLAHSLKRGEVPDDLMERWADRRFFPCKKEQALPIIVKTVENAIKKGYTLFDVQVLAPIYKGPVGVDRINQEIQATLNPKSPDKKEVTWGETVFRFGDKVLQLINHPEHPVYNGDMGIISAIDEDAGGDQPVLWVRYDQLEVPYKRTQLNQIALAYACSVHKSQGSEFAIVVFPLLHAYRRMLERNLIYTGITRSKSYLIMCGEQEAFAEGVKRQRVDGRNSCLKDLIEEDW</sequence>
<reference evidence="6" key="1">
    <citation type="submission" date="2017-05" db="EMBL/GenBank/DDBJ databases">
        <authorList>
            <person name="Varghese N."/>
            <person name="Submissions S."/>
        </authorList>
    </citation>
    <scope>NUCLEOTIDE SEQUENCE</scope>
    <source>
        <strain evidence="6">DSM 45262</strain>
    </source>
</reference>
<dbReference type="PANTHER" id="PTHR43788">
    <property type="entry name" value="DNA2/NAM7 HELICASE FAMILY MEMBER"/>
    <property type="match status" value="1"/>
</dbReference>
<dbReference type="GO" id="GO:0006281">
    <property type="term" value="P:DNA repair"/>
    <property type="evidence" value="ECO:0007669"/>
    <property type="project" value="InterPro"/>
</dbReference>
<dbReference type="InterPro" id="IPR050534">
    <property type="entry name" value="Coronavir_polyprotein_1ab"/>
</dbReference>
<protein>
    <recommendedName>
        <fullName evidence="3">ATP-dependent RecD2 DNA helicase</fullName>
        <ecNumber evidence="3">5.6.2.3</ecNumber>
    </recommendedName>
    <alternativeName>
        <fullName evidence="3">DNA 5'-3' helicase subunit RecD2</fullName>
    </alternativeName>
</protein>
<gene>
    <name evidence="3" type="primary">recD2</name>
    <name evidence="6" type="ORF">SAMN06265361_102487</name>
</gene>
<comment type="catalytic activity">
    <reaction evidence="3">
        <text>ATP + H2O = ADP + phosphate + H(+)</text>
        <dbReference type="Rhea" id="RHEA:13065"/>
        <dbReference type="ChEBI" id="CHEBI:15377"/>
        <dbReference type="ChEBI" id="CHEBI:15378"/>
        <dbReference type="ChEBI" id="CHEBI:30616"/>
        <dbReference type="ChEBI" id="CHEBI:43474"/>
        <dbReference type="ChEBI" id="CHEBI:456216"/>
        <dbReference type="EC" id="5.6.2.3"/>
    </reaction>
</comment>
<dbReference type="GO" id="GO:0016787">
    <property type="term" value="F:hydrolase activity"/>
    <property type="evidence" value="ECO:0007669"/>
    <property type="project" value="UniProtKB-KW"/>
</dbReference>
<feature type="binding site" evidence="3">
    <location>
        <begin position="367"/>
        <end position="371"/>
    </location>
    <ligand>
        <name>ATP</name>
        <dbReference type="ChEBI" id="CHEBI:30616"/>
    </ligand>
</feature>
<dbReference type="InterPro" id="IPR041451">
    <property type="entry name" value="RecD2_SH13"/>
</dbReference>
<dbReference type="PANTHER" id="PTHR43788:SF6">
    <property type="entry name" value="DNA HELICASE B"/>
    <property type="match status" value="1"/>
</dbReference>
<dbReference type="SUPFAM" id="SSF52540">
    <property type="entry name" value="P-loop containing nucleoside triphosphate hydrolases"/>
    <property type="match status" value="2"/>
</dbReference>
<dbReference type="EMBL" id="FXTU01000002">
    <property type="protein sequence ID" value="SMP13679.1"/>
    <property type="molecule type" value="Genomic_DNA"/>
</dbReference>
<dbReference type="GO" id="GO:0017116">
    <property type="term" value="F:single-stranded DNA helicase activity"/>
    <property type="evidence" value="ECO:0007669"/>
    <property type="project" value="TreeGrafter"/>
</dbReference>
<evidence type="ECO:0000256" key="1">
    <source>
        <dbReference type="ARBA" id="ARBA00022741"/>
    </source>
</evidence>
<name>A0AA45WM71_9BACL</name>
<comment type="function">
    <text evidence="3">DNA-dependent ATPase and ATP-dependent 5'-3' DNA helicase. Has no activity on blunt DNA or DNA with 3'-overhangs, requires at least 10 bases of 5'-ssDNA for helicase activity.</text>
</comment>
<dbReference type="InterPro" id="IPR003583">
    <property type="entry name" value="Hlx-hairpin-Hlx_DNA-bd_motif"/>
</dbReference>
<comment type="caution">
    <text evidence="6">The sequence shown here is derived from an EMBL/GenBank/DDBJ whole genome shotgun (WGS) entry which is preliminary data.</text>
</comment>
<dbReference type="SMART" id="SM00278">
    <property type="entry name" value="HhH1"/>
    <property type="match status" value="3"/>
</dbReference>
<evidence type="ECO:0000256" key="2">
    <source>
        <dbReference type="ARBA" id="ARBA00022840"/>
    </source>
</evidence>
<dbReference type="CDD" id="cd17933">
    <property type="entry name" value="DEXSc_RecD-like"/>
    <property type="match status" value="1"/>
</dbReference>
<dbReference type="Gene3D" id="1.10.150.20">
    <property type="entry name" value="5' to 3' exonuclease, C-terminal subdomain"/>
    <property type="match status" value="1"/>
</dbReference>
<dbReference type="Pfam" id="PF18335">
    <property type="entry name" value="SH3_13"/>
    <property type="match status" value="1"/>
</dbReference>
<keyword evidence="3" id="KW-0238">DNA-binding</keyword>
<dbReference type="CDD" id="cd18809">
    <property type="entry name" value="SF1_C_RecD"/>
    <property type="match status" value="1"/>
</dbReference>
<comment type="similarity">
    <text evidence="3">Belongs to the RecD family. RecD2 subfamily.</text>
</comment>